<evidence type="ECO:0000313" key="2">
    <source>
        <dbReference type="Proteomes" id="UP000824229"/>
    </source>
</evidence>
<dbReference type="Proteomes" id="UP000824229">
    <property type="component" value="Unassembled WGS sequence"/>
</dbReference>
<protein>
    <submittedName>
        <fullName evidence="1">Non-ribosomal peptide synthetase module</fullName>
    </submittedName>
</protein>
<organism evidence="1 2">
    <name type="scientific">Candidatus Cellulosilyticum pullistercoris</name>
    <dbReference type="NCBI Taxonomy" id="2838521"/>
    <lineage>
        <taxon>Bacteria</taxon>
        <taxon>Bacillati</taxon>
        <taxon>Bacillota</taxon>
        <taxon>Clostridia</taxon>
        <taxon>Lachnospirales</taxon>
        <taxon>Cellulosilyticaceae</taxon>
        <taxon>Cellulosilyticum</taxon>
    </lineage>
</organism>
<dbReference type="AlphaFoldDB" id="A0A9E2KAN5"/>
<proteinExistence type="predicted"/>
<reference evidence="1" key="1">
    <citation type="journal article" date="2021" name="PeerJ">
        <title>Extensive microbial diversity within the chicken gut microbiome revealed by metagenomics and culture.</title>
        <authorList>
            <person name="Gilroy R."/>
            <person name="Ravi A."/>
            <person name="Getino M."/>
            <person name="Pursley I."/>
            <person name="Horton D.L."/>
            <person name="Alikhan N.F."/>
            <person name="Baker D."/>
            <person name="Gharbi K."/>
            <person name="Hall N."/>
            <person name="Watson M."/>
            <person name="Adriaenssens E.M."/>
            <person name="Foster-Nyarko E."/>
            <person name="Jarju S."/>
            <person name="Secka A."/>
            <person name="Antonio M."/>
            <person name="Oren A."/>
            <person name="Chaudhuri R.R."/>
            <person name="La Ragione R."/>
            <person name="Hildebrand F."/>
            <person name="Pallen M.J."/>
        </authorList>
    </citation>
    <scope>NUCLEOTIDE SEQUENCE</scope>
    <source>
        <strain evidence="1">B5-657</strain>
    </source>
</reference>
<reference evidence="1" key="2">
    <citation type="submission" date="2021-04" db="EMBL/GenBank/DDBJ databases">
        <authorList>
            <person name="Gilroy R."/>
        </authorList>
    </citation>
    <scope>NUCLEOTIDE SEQUENCE</scope>
    <source>
        <strain evidence="1">B5-657</strain>
    </source>
</reference>
<gene>
    <name evidence="1" type="ORF">H9872_00745</name>
</gene>
<dbReference type="InterPro" id="IPR045707">
    <property type="entry name" value="DUF6063"/>
</dbReference>
<accession>A0A9E2KAN5</accession>
<evidence type="ECO:0000313" key="1">
    <source>
        <dbReference type="EMBL" id="MBU3803272.1"/>
    </source>
</evidence>
<sequence length="238" mass="28003">MNYKNEVVVEAYKLYSKLASLGNCPLGEMRSYTRDEQIEELVNQFAMHDHATIIVVGEQIYLVPIASSSPFHMSNETIKKLYLPNNATNLDIYLMYVTTLILLGEFYNSYQSKEPTRAFINMEEWLEAVNTRMDSLGAIDKEKLQKIEEEQEYNWQRILEKWMALDDVKEKAKKLAGVTTSRVSFLNMTKHFLEKQDMIRDIGNSEIEITEKTKVIIQRYYMDYEHNRGLLDFIYQFS</sequence>
<dbReference type="Pfam" id="PF19539">
    <property type="entry name" value="DUF6063"/>
    <property type="match status" value="1"/>
</dbReference>
<comment type="caution">
    <text evidence="1">The sequence shown here is derived from an EMBL/GenBank/DDBJ whole genome shotgun (WGS) entry which is preliminary data.</text>
</comment>
<dbReference type="EMBL" id="JAHLFQ010000016">
    <property type="protein sequence ID" value="MBU3803272.1"/>
    <property type="molecule type" value="Genomic_DNA"/>
</dbReference>
<name>A0A9E2KAN5_9FIRM</name>